<gene>
    <name evidence="7" type="primary">ctpA</name>
    <name evidence="7" type="ORF">ENSA7_50280</name>
</gene>
<dbReference type="GO" id="GO:0004252">
    <property type="term" value="F:serine-type endopeptidase activity"/>
    <property type="evidence" value="ECO:0007669"/>
    <property type="project" value="UniProtKB-EC"/>
</dbReference>
<evidence type="ECO:0000313" key="8">
    <source>
        <dbReference type="Proteomes" id="UP000238823"/>
    </source>
</evidence>
<reference evidence="7 8" key="1">
    <citation type="submission" date="2018-03" db="EMBL/GenBank/DDBJ databases">
        <title>Draft Genome Sequences of the Obligatory Marine Myxobacteria Enhygromyxa salina SWB007.</title>
        <authorList>
            <person name="Poehlein A."/>
            <person name="Moghaddam J.A."/>
            <person name="Harms H."/>
            <person name="Alanjari M."/>
            <person name="Koenig G.M."/>
            <person name="Daniel R."/>
            <person name="Schaeberle T.F."/>
        </authorList>
    </citation>
    <scope>NUCLEOTIDE SEQUENCE [LARGE SCALE GENOMIC DNA]</scope>
    <source>
        <strain evidence="7 8">SWB007</strain>
    </source>
</reference>
<protein>
    <submittedName>
        <fullName evidence="7">Carboxy-terminal processing protease CtpA</fullName>
        <ecNumber evidence="7">3.4.21.102</ecNumber>
    </submittedName>
</protein>
<dbReference type="PANTHER" id="PTHR32060">
    <property type="entry name" value="TAIL-SPECIFIC PROTEASE"/>
    <property type="match status" value="1"/>
</dbReference>
<dbReference type="GO" id="GO:0006508">
    <property type="term" value="P:proteolysis"/>
    <property type="evidence" value="ECO:0007669"/>
    <property type="project" value="UniProtKB-KW"/>
</dbReference>
<dbReference type="Proteomes" id="UP000238823">
    <property type="component" value="Unassembled WGS sequence"/>
</dbReference>
<dbReference type="EC" id="3.4.21.102" evidence="7"/>
<dbReference type="Pfam" id="PF00595">
    <property type="entry name" value="PDZ"/>
    <property type="match status" value="1"/>
</dbReference>
<dbReference type="InterPro" id="IPR013783">
    <property type="entry name" value="Ig-like_fold"/>
</dbReference>
<dbReference type="CDD" id="cd07560">
    <property type="entry name" value="Peptidase_S41_CPP"/>
    <property type="match status" value="1"/>
</dbReference>
<accession>A0A2S9YIA9</accession>
<organism evidence="7 8">
    <name type="scientific">Enhygromyxa salina</name>
    <dbReference type="NCBI Taxonomy" id="215803"/>
    <lineage>
        <taxon>Bacteria</taxon>
        <taxon>Pseudomonadati</taxon>
        <taxon>Myxococcota</taxon>
        <taxon>Polyangia</taxon>
        <taxon>Nannocystales</taxon>
        <taxon>Nannocystaceae</taxon>
        <taxon>Enhygromyxa</taxon>
    </lineage>
</organism>
<evidence type="ECO:0000256" key="3">
    <source>
        <dbReference type="ARBA" id="ARBA00022801"/>
    </source>
</evidence>
<feature type="domain" description="PDZ" evidence="6">
    <location>
        <begin position="161"/>
        <end position="243"/>
    </location>
</feature>
<proteinExistence type="inferred from homology"/>
<dbReference type="Gene3D" id="2.30.42.10">
    <property type="match status" value="1"/>
</dbReference>
<dbReference type="SMART" id="SM00228">
    <property type="entry name" value="PDZ"/>
    <property type="match status" value="1"/>
</dbReference>
<keyword evidence="2 5" id="KW-0645">Protease</keyword>
<dbReference type="SUPFAM" id="SSF52096">
    <property type="entry name" value="ClpP/crotonase"/>
    <property type="match status" value="1"/>
</dbReference>
<dbReference type="GO" id="GO:0007165">
    <property type="term" value="P:signal transduction"/>
    <property type="evidence" value="ECO:0007669"/>
    <property type="project" value="TreeGrafter"/>
</dbReference>
<dbReference type="InterPro" id="IPR036034">
    <property type="entry name" value="PDZ_sf"/>
</dbReference>
<evidence type="ECO:0000256" key="2">
    <source>
        <dbReference type="ARBA" id="ARBA00022670"/>
    </source>
</evidence>
<dbReference type="SMART" id="SM00245">
    <property type="entry name" value="TSPc"/>
    <property type="match status" value="1"/>
</dbReference>
<dbReference type="PROSITE" id="PS50106">
    <property type="entry name" value="PDZ"/>
    <property type="match status" value="1"/>
</dbReference>
<dbReference type="Gene3D" id="2.60.40.10">
    <property type="entry name" value="Immunoglobulins"/>
    <property type="match status" value="1"/>
</dbReference>
<sequence length="1037" mass="111354">MLGSLAIALGLTALGDTEAQAGRGDLGDHARLGVDEDPTDLRVLDWTLWNISKYYVEPQRVDPAVMTMAGLEALEAAIPEVLVKPSGNGKVKVRVGTTEREFAADANALWAVGPQVREVFSFINDHAALSEDEQREAEYAVVEGVLSTLDPHTNLLRPDAFEDMRTNTSGHFGGLGIEVGMREGELTVIRVLPGNPASKVGLKAGDRIVQIDDESTVTMTLNEAVGLMRGPAGSMIAVYVRREGLEKPKKFSIERALIKLDSVVGEILPGKDAQGNDVKIGLVQITRNFAQTTGKELRDQLAAFEKAGVSGVVLDMRDNPGGLLTAAVEVADAFVDRGTIVSTVGVASARDESKATGQYQFADVPLVVLVDQGSASATEIVAGALRNLDRAVIVGRRTFGKGSVQVLHDRRVAETELALKLTIAQYLTPGDVSIQSVGVSPDLETVPVFVGDEYLAYYGRKRFDLVREESLSSHLESAKTKQQVITAGPLYFLQQGSANDGSSALTRVELEENTDKRVDLLLEDPELRMARDLAIWAPSSRRSDILAALPQFTAAQAKLEDARIAKSLSTQKIDWSEGPAPTADAAPALSLALSTDKPNHTIRGGEHGVLTVELTNTGDAPAYRVRAISDSDYNYFDERELLFGKIMPGETKKATLKLSVSAYELSRVDRIDFHVLSQDGEVLEQGARTWIDIAAEGIPRPRFAYGYQVLDDPAHGHDISGNGDGLLQVGERVQLRVWVQNSGPGDAQDARVQVRNGSGDAVFLHDGRAKLGALAVGKSDFVELSFEVQKAVDEVELQLTVSDNKIGEYVTEEIVFPISKSLAFDTAKQGVTCTSGGAAVDLYASPDATGAILARAPSGTRFASLGSAAGWHKIELGKDQFAYVEGTRVELGSSAPRKPGATTPVFSVSPPHIELAPISAQTASDTITISGTAIDGEQVRDVYITVYNPSRNLFGSAEKVYYEAAVDPTTGRLEFSAEVPLQPGNNIIDIHARENEQVTGVERMWVLRTSGLAEARAAERSFKSNGNLAVDTFNNGR</sequence>
<dbReference type="InterPro" id="IPR004447">
    <property type="entry name" value="Peptidase_S41A"/>
</dbReference>
<dbReference type="CDD" id="cd06782">
    <property type="entry name" value="cpPDZ_CPP-like"/>
    <property type="match status" value="1"/>
</dbReference>
<dbReference type="InterPro" id="IPR001478">
    <property type="entry name" value="PDZ"/>
</dbReference>
<dbReference type="PANTHER" id="PTHR32060:SF22">
    <property type="entry name" value="CARBOXYL-TERMINAL-PROCESSING PEPTIDASE 3, CHLOROPLASTIC"/>
    <property type="match status" value="1"/>
</dbReference>
<name>A0A2S9YIA9_9BACT</name>
<dbReference type="Pfam" id="PF03572">
    <property type="entry name" value="Peptidase_S41"/>
    <property type="match status" value="1"/>
</dbReference>
<dbReference type="InterPro" id="IPR005151">
    <property type="entry name" value="Tail-specific_protease"/>
</dbReference>
<dbReference type="NCBIfam" id="TIGR03900">
    <property type="entry name" value="prc_long_Delta"/>
    <property type="match status" value="1"/>
</dbReference>
<dbReference type="Gene3D" id="3.90.226.10">
    <property type="entry name" value="2-enoyl-CoA Hydratase, Chain A, domain 1"/>
    <property type="match status" value="1"/>
</dbReference>
<comment type="similarity">
    <text evidence="1 5">Belongs to the peptidase S41A family.</text>
</comment>
<evidence type="ECO:0000259" key="6">
    <source>
        <dbReference type="PROSITE" id="PS50106"/>
    </source>
</evidence>
<evidence type="ECO:0000256" key="5">
    <source>
        <dbReference type="RuleBase" id="RU004404"/>
    </source>
</evidence>
<evidence type="ECO:0000256" key="4">
    <source>
        <dbReference type="ARBA" id="ARBA00022825"/>
    </source>
</evidence>
<dbReference type="NCBIfam" id="TIGR00225">
    <property type="entry name" value="prc"/>
    <property type="match status" value="1"/>
</dbReference>
<dbReference type="FunFam" id="2.30.42.10:FF:000063">
    <property type="entry name" value="Peptidase, S41 family"/>
    <property type="match status" value="1"/>
</dbReference>
<dbReference type="RefSeq" id="WP_181234093.1">
    <property type="nucleotide sequence ID" value="NZ_PVNL01000101.1"/>
</dbReference>
<dbReference type="InterPro" id="IPR029045">
    <property type="entry name" value="ClpP/crotonase-like_dom_sf"/>
</dbReference>
<dbReference type="Gene3D" id="3.30.750.44">
    <property type="match status" value="1"/>
</dbReference>
<dbReference type="GO" id="GO:0030288">
    <property type="term" value="C:outer membrane-bounded periplasmic space"/>
    <property type="evidence" value="ECO:0007669"/>
    <property type="project" value="TreeGrafter"/>
</dbReference>
<keyword evidence="4 5" id="KW-0720">Serine protease</keyword>
<dbReference type="InterPro" id="IPR023831">
    <property type="entry name" value="MXAN_5808-like"/>
</dbReference>
<comment type="caution">
    <text evidence="7">The sequence shown here is derived from an EMBL/GenBank/DDBJ whole genome shotgun (WGS) entry which is preliminary data.</text>
</comment>
<keyword evidence="3 5" id="KW-0378">Hydrolase</keyword>
<dbReference type="EMBL" id="PVNL01000101">
    <property type="protein sequence ID" value="PRQ04855.1"/>
    <property type="molecule type" value="Genomic_DNA"/>
</dbReference>
<dbReference type="SUPFAM" id="SSF50156">
    <property type="entry name" value="PDZ domain-like"/>
    <property type="match status" value="1"/>
</dbReference>
<dbReference type="AlphaFoldDB" id="A0A2S9YIA9"/>
<evidence type="ECO:0000313" key="7">
    <source>
        <dbReference type="EMBL" id="PRQ04855.1"/>
    </source>
</evidence>
<evidence type="ECO:0000256" key="1">
    <source>
        <dbReference type="ARBA" id="ARBA00009179"/>
    </source>
</evidence>